<evidence type="ECO:0000313" key="1">
    <source>
        <dbReference type="EMBL" id="PXX80327.1"/>
    </source>
</evidence>
<dbReference type="OrthoDB" id="9859404at2"/>
<accession>A0A318LFD5</accession>
<dbReference type="Proteomes" id="UP000247555">
    <property type="component" value="Unassembled WGS sequence"/>
</dbReference>
<dbReference type="EMBL" id="QJKI01000004">
    <property type="protein sequence ID" value="PXX80327.1"/>
    <property type="molecule type" value="Genomic_DNA"/>
</dbReference>
<reference evidence="1 2" key="1">
    <citation type="submission" date="2018-05" db="EMBL/GenBank/DDBJ databases">
        <title>Genomic Encyclopedia of Type Strains, Phase IV (KMG-IV): sequencing the most valuable type-strain genomes for metagenomic binning, comparative biology and taxonomic classification.</title>
        <authorList>
            <person name="Goeker M."/>
        </authorList>
    </citation>
    <scope>NUCLEOTIDE SEQUENCE [LARGE SCALE GENOMIC DNA]</scope>
    <source>
        <strain evidence="1 2">DSM 29661</strain>
    </source>
</reference>
<dbReference type="AlphaFoldDB" id="A0A318LFD5"/>
<name>A0A318LFD5_9NEIS</name>
<gene>
    <name evidence="1" type="ORF">DFR34_104102</name>
</gene>
<dbReference type="RefSeq" id="WP_110390017.1">
    <property type="nucleotide sequence ID" value="NZ_DAOPYX010000305.1"/>
</dbReference>
<keyword evidence="2" id="KW-1185">Reference proteome</keyword>
<organism evidence="1 2">
    <name type="scientific">Rivihabitans pingtungensis</name>
    <dbReference type="NCBI Taxonomy" id="1054498"/>
    <lineage>
        <taxon>Bacteria</taxon>
        <taxon>Pseudomonadati</taxon>
        <taxon>Pseudomonadota</taxon>
        <taxon>Betaproteobacteria</taxon>
        <taxon>Neisseriales</taxon>
        <taxon>Aquaspirillaceae</taxon>
        <taxon>Rivihabitans</taxon>
    </lineage>
</organism>
<protein>
    <submittedName>
        <fullName evidence="1">Uncharacterized protein</fullName>
    </submittedName>
</protein>
<sequence length="76" mass="9041">MQLTSRQISPRLRRMLRQCWQRLSERDLDQIVNRKSLLAALRRRYTRPVVEIEQEIDQFFRTVFAGGALRPALTPS</sequence>
<proteinExistence type="predicted"/>
<evidence type="ECO:0000313" key="2">
    <source>
        <dbReference type="Proteomes" id="UP000247555"/>
    </source>
</evidence>
<comment type="caution">
    <text evidence="1">The sequence shown here is derived from an EMBL/GenBank/DDBJ whole genome shotgun (WGS) entry which is preliminary data.</text>
</comment>